<comment type="similarity">
    <text evidence="1">Belongs to the UPF0337 (CsbD) family.</text>
</comment>
<dbReference type="EMBL" id="CP038267">
    <property type="protein sequence ID" value="QBR93033.1"/>
    <property type="molecule type" value="Genomic_DNA"/>
</dbReference>
<dbReference type="Gene3D" id="1.10.1470.10">
    <property type="entry name" value="YjbJ"/>
    <property type="match status" value="1"/>
</dbReference>
<evidence type="ECO:0000256" key="1">
    <source>
        <dbReference type="ARBA" id="ARBA00009129"/>
    </source>
</evidence>
<dbReference type="KEGG" id="noy:EXE57_12700"/>
<evidence type="ECO:0000313" key="4">
    <source>
        <dbReference type="EMBL" id="QBR93033.1"/>
    </source>
</evidence>
<organism evidence="4 5">
    <name type="scientific">Nocardioides euryhalodurans</name>
    <dbReference type="NCBI Taxonomy" id="2518370"/>
    <lineage>
        <taxon>Bacteria</taxon>
        <taxon>Bacillati</taxon>
        <taxon>Actinomycetota</taxon>
        <taxon>Actinomycetes</taxon>
        <taxon>Propionibacteriales</taxon>
        <taxon>Nocardioidaceae</taxon>
        <taxon>Nocardioides</taxon>
    </lineage>
</organism>
<dbReference type="InterPro" id="IPR036629">
    <property type="entry name" value="YjbJ_sf"/>
</dbReference>
<sequence>MGIDDKASNQGQDLKGKAKEATGKATGNSRLEGEGKGDQASASMKNAGEKAKDAAKDAKDAFKK</sequence>
<name>A0A4P7GM07_9ACTN</name>
<dbReference type="InterPro" id="IPR008462">
    <property type="entry name" value="CsbD"/>
</dbReference>
<keyword evidence="5" id="KW-1185">Reference proteome</keyword>
<accession>A0A4P7GM07</accession>
<reference evidence="4 5" key="1">
    <citation type="submission" date="2019-03" db="EMBL/GenBank/DDBJ databases">
        <title>Three New Species of Nocardioides, Nocardioides euryhalodurans sp. nov., Nocardioides seonyuensis sp. nov. and Nocardioides eburneoflavus sp. nov., Iolated from Soil.</title>
        <authorList>
            <person name="Roh S.G."/>
            <person name="Lee C."/>
            <person name="Kim M.-K."/>
            <person name="Kim S.B."/>
        </authorList>
    </citation>
    <scope>NUCLEOTIDE SEQUENCE [LARGE SCALE GENOMIC DNA]</scope>
    <source>
        <strain evidence="4 5">MMS17-SY117</strain>
    </source>
</reference>
<protein>
    <submittedName>
        <fullName evidence="4">CsbD family protein</fullName>
    </submittedName>
</protein>
<dbReference type="RefSeq" id="WP_135078047.1">
    <property type="nucleotide sequence ID" value="NZ_CP038267.1"/>
</dbReference>
<dbReference type="SUPFAM" id="SSF69047">
    <property type="entry name" value="Hypothetical protein YjbJ"/>
    <property type="match status" value="1"/>
</dbReference>
<feature type="domain" description="CsbD-like" evidence="3">
    <location>
        <begin position="5"/>
        <end position="57"/>
    </location>
</feature>
<proteinExistence type="inferred from homology"/>
<dbReference type="Pfam" id="PF05532">
    <property type="entry name" value="CsbD"/>
    <property type="match status" value="1"/>
</dbReference>
<feature type="compositionally biased region" description="Basic and acidic residues" evidence="2">
    <location>
        <begin position="47"/>
        <end position="64"/>
    </location>
</feature>
<evidence type="ECO:0000313" key="5">
    <source>
        <dbReference type="Proteomes" id="UP000294894"/>
    </source>
</evidence>
<feature type="region of interest" description="Disordered" evidence="2">
    <location>
        <begin position="1"/>
        <end position="64"/>
    </location>
</feature>
<evidence type="ECO:0000256" key="2">
    <source>
        <dbReference type="SAM" id="MobiDB-lite"/>
    </source>
</evidence>
<dbReference type="Proteomes" id="UP000294894">
    <property type="component" value="Chromosome"/>
</dbReference>
<gene>
    <name evidence="4" type="ORF">EXE57_12700</name>
</gene>
<evidence type="ECO:0000259" key="3">
    <source>
        <dbReference type="Pfam" id="PF05532"/>
    </source>
</evidence>
<dbReference type="AlphaFoldDB" id="A0A4P7GM07"/>